<accession>A0A382UPM9</accession>
<protein>
    <submittedName>
        <fullName evidence="2">Uncharacterized protein</fullName>
    </submittedName>
</protein>
<evidence type="ECO:0000256" key="1">
    <source>
        <dbReference type="SAM" id="MobiDB-lite"/>
    </source>
</evidence>
<feature type="region of interest" description="Disordered" evidence="1">
    <location>
        <begin position="1"/>
        <end position="30"/>
    </location>
</feature>
<dbReference type="AntiFam" id="ANF00013">
    <property type="entry name" value="tRNA translation"/>
</dbReference>
<sequence>PAGVAQLDRASDFGSEGWEFESSRPRQRNQ</sequence>
<gene>
    <name evidence="2" type="ORF">METZ01_LOCUS389077</name>
</gene>
<dbReference type="AlphaFoldDB" id="A0A382UPM9"/>
<name>A0A382UPM9_9ZZZZ</name>
<proteinExistence type="predicted"/>
<organism evidence="2">
    <name type="scientific">marine metagenome</name>
    <dbReference type="NCBI Taxonomy" id="408172"/>
    <lineage>
        <taxon>unclassified sequences</taxon>
        <taxon>metagenomes</taxon>
        <taxon>ecological metagenomes</taxon>
    </lineage>
</organism>
<feature type="non-terminal residue" evidence="2">
    <location>
        <position position="1"/>
    </location>
</feature>
<evidence type="ECO:0000313" key="2">
    <source>
        <dbReference type="EMBL" id="SVD36223.1"/>
    </source>
</evidence>
<dbReference type="EMBL" id="UINC01145847">
    <property type="protein sequence ID" value="SVD36223.1"/>
    <property type="molecule type" value="Genomic_DNA"/>
</dbReference>
<reference evidence="2" key="1">
    <citation type="submission" date="2018-05" db="EMBL/GenBank/DDBJ databases">
        <authorList>
            <person name="Lanie J.A."/>
            <person name="Ng W.-L."/>
            <person name="Kazmierczak K.M."/>
            <person name="Andrzejewski T.M."/>
            <person name="Davidsen T.M."/>
            <person name="Wayne K.J."/>
            <person name="Tettelin H."/>
            <person name="Glass J.I."/>
            <person name="Rusch D."/>
            <person name="Podicherti R."/>
            <person name="Tsui H.-C.T."/>
            <person name="Winkler M.E."/>
        </authorList>
    </citation>
    <scope>NUCLEOTIDE SEQUENCE</scope>
</reference>